<dbReference type="Gene3D" id="3.30.450.20">
    <property type="entry name" value="PAS domain"/>
    <property type="match status" value="1"/>
</dbReference>
<evidence type="ECO:0000256" key="6">
    <source>
        <dbReference type="ARBA" id="ARBA00022840"/>
    </source>
</evidence>
<feature type="domain" description="Histidine kinase" evidence="8">
    <location>
        <begin position="354"/>
        <end position="556"/>
    </location>
</feature>
<keyword evidence="5 10" id="KW-0418">Kinase</keyword>
<protein>
    <recommendedName>
        <fullName evidence="2">histidine kinase</fullName>
        <ecNumber evidence="2">2.7.13.3</ecNumber>
    </recommendedName>
</protein>
<feature type="transmembrane region" description="Helical" evidence="7">
    <location>
        <begin position="6"/>
        <end position="23"/>
    </location>
</feature>
<dbReference type="InterPro" id="IPR000014">
    <property type="entry name" value="PAS"/>
</dbReference>
<evidence type="ECO:0000256" key="1">
    <source>
        <dbReference type="ARBA" id="ARBA00000085"/>
    </source>
</evidence>
<evidence type="ECO:0000256" key="4">
    <source>
        <dbReference type="ARBA" id="ARBA00022741"/>
    </source>
</evidence>
<comment type="catalytic activity">
    <reaction evidence="1">
        <text>ATP + protein L-histidine = ADP + protein N-phospho-L-histidine.</text>
        <dbReference type="EC" id="2.7.13.3"/>
    </reaction>
</comment>
<keyword evidence="11" id="KW-1185">Reference proteome</keyword>
<dbReference type="PANTHER" id="PTHR44936:SF10">
    <property type="entry name" value="SENSOR PROTEIN RSTB"/>
    <property type="match status" value="1"/>
</dbReference>
<dbReference type="InterPro" id="IPR000700">
    <property type="entry name" value="PAS-assoc_C"/>
</dbReference>
<dbReference type="GO" id="GO:0004673">
    <property type="term" value="F:protein histidine kinase activity"/>
    <property type="evidence" value="ECO:0007669"/>
    <property type="project" value="UniProtKB-EC"/>
</dbReference>
<dbReference type="Pfam" id="PF08448">
    <property type="entry name" value="PAS_4"/>
    <property type="match status" value="1"/>
</dbReference>
<dbReference type="GeneID" id="76631772"/>
<evidence type="ECO:0000313" key="11">
    <source>
        <dbReference type="Proteomes" id="UP001596445"/>
    </source>
</evidence>
<dbReference type="AlphaFoldDB" id="A0ABD5W6L3"/>
<keyword evidence="3" id="KW-0808">Transferase</keyword>
<gene>
    <name evidence="10" type="ORF">ACFQQG_17165</name>
</gene>
<dbReference type="InterPro" id="IPR036890">
    <property type="entry name" value="HATPase_C_sf"/>
</dbReference>
<comment type="caution">
    <text evidence="10">The sequence shown here is derived from an EMBL/GenBank/DDBJ whole genome shotgun (WGS) entry which is preliminary data.</text>
</comment>
<dbReference type="CDD" id="cd00130">
    <property type="entry name" value="PAS"/>
    <property type="match status" value="1"/>
</dbReference>
<keyword evidence="7" id="KW-1133">Transmembrane helix</keyword>
<dbReference type="NCBIfam" id="TIGR00229">
    <property type="entry name" value="sensory_box"/>
    <property type="match status" value="1"/>
</dbReference>
<dbReference type="PROSITE" id="PS50109">
    <property type="entry name" value="HIS_KIN"/>
    <property type="match status" value="1"/>
</dbReference>
<dbReference type="GO" id="GO:0005524">
    <property type="term" value="F:ATP binding"/>
    <property type="evidence" value="ECO:0007669"/>
    <property type="project" value="UniProtKB-KW"/>
</dbReference>
<feature type="transmembrane region" description="Helical" evidence="7">
    <location>
        <begin position="64"/>
        <end position="86"/>
    </location>
</feature>
<dbReference type="PANTHER" id="PTHR44936">
    <property type="entry name" value="SENSOR PROTEIN CREC"/>
    <property type="match status" value="1"/>
</dbReference>
<dbReference type="Pfam" id="PF02518">
    <property type="entry name" value="HATPase_c"/>
    <property type="match status" value="1"/>
</dbReference>
<accession>A0ABD5W6L3</accession>
<dbReference type="RefSeq" id="WP_267162379.1">
    <property type="nucleotide sequence ID" value="NZ_CP112972.1"/>
</dbReference>
<feature type="transmembrane region" description="Helical" evidence="7">
    <location>
        <begin position="98"/>
        <end position="116"/>
    </location>
</feature>
<dbReference type="SUPFAM" id="SSF55874">
    <property type="entry name" value="ATPase domain of HSP90 chaperone/DNA topoisomerase II/histidine kinase"/>
    <property type="match status" value="1"/>
</dbReference>
<dbReference type="PROSITE" id="PS50113">
    <property type="entry name" value="PAC"/>
    <property type="match status" value="1"/>
</dbReference>
<evidence type="ECO:0000259" key="8">
    <source>
        <dbReference type="PROSITE" id="PS50109"/>
    </source>
</evidence>
<keyword evidence="4" id="KW-0547">Nucleotide-binding</keyword>
<dbReference type="SMART" id="SM00387">
    <property type="entry name" value="HATPase_c"/>
    <property type="match status" value="1"/>
</dbReference>
<feature type="domain" description="PAC" evidence="9">
    <location>
        <begin position="293"/>
        <end position="346"/>
    </location>
</feature>
<dbReference type="CDD" id="cd00075">
    <property type="entry name" value="HATPase"/>
    <property type="match status" value="1"/>
</dbReference>
<keyword evidence="6" id="KW-0067">ATP-binding</keyword>
<dbReference type="Proteomes" id="UP001596445">
    <property type="component" value="Unassembled WGS sequence"/>
</dbReference>
<dbReference type="SUPFAM" id="SSF55785">
    <property type="entry name" value="PYP-like sensor domain (PAS domain)"/>
    <property type="match status" value="1"/>
</dbReference>
<reference evidence="10 11" key="1">
    <citation type="journal article" date="2019" name="Int. J. Syst. Evol. Microbiol.">
        <title>The Global Catalogue of Microorganisms (GCM) 10K type strain sequencing project: providing services to taxonomists for standard genome sequencing and annotation.</title>
        <authorList>
            <consortium name="The Broad Institute Genomics Platform"/>
            <consortium name="The Broad Institute Genome Sequencing Center for Infectious Disease"/>
            <person name="Wu L."/>
            <person name="Ma J."/>
        </authorList>
    </citation>
    <scope>NUCLEOTIDE SEQUENCE [LARGE SCALE GENOMIC DNA]</scope>
    <source>
        <strain evidence="10 11">JCM 30072</strain>
    </source>
</reference>
<name>A0ABD5W6L3_9EURY</name>
<evidence type="ECO:0000256" key="7">
    <source>
        <dbReference type="SAM" id="Phobius"/>
    </source>
</evidence>
<dbReference type="InterPro" id="IPR031621">
    <property type="entry name" value="HisKA_7TM"/>
</dbReference>
<dbReference type="EC" id="2.7.13.3" evidence="2"/>
<evidence type="ECO:0000259" key="9">
    <source>
        <dbReference type="PROSITE" id="PS50113"/>
    </source>
</evidence>
<dbReference type="InterPro" id="IPR035965">
    <property type="entry name" value="PAS-like_dom_sf"/>
</dbReference>
<dbReference type="InterPro" id="IPR004358">
    <property type="entry name" value="Sig_transdc_His_kin-like_C"/>
</dbReference>
<organism evidence="10 11">
    <name type="scientific">Halovenus salina</name>
    <dbReference type="NCBI Taxonomy" id="1510225"/>
    <lineage>
        <taxon>Archaea</taxon>
        <taxon>Methanobacteriati</taxon>
        <taxon>Methanobacteriota</taxon>
        <taxon>Stenosarchaea group</taxon>
        <taxon>Halobacteria</taxon>
        <taxon>Halobacteriales</taxon>
        <taxon>Haloarculaceae</taxon>
        <taxon>Halovenus</taxon>
    </lineage>
</organism>
<sequence>MVSERLLLTAVFMLGGVVPLPLLKPALANREKPGSTGFIFVLLGISAWSFADAGLTYATTLGPAQIAFALRMAGPLIAASGFFILVAEYTGVLEPTRVLLRSVLALAVAIQILIWTNPLHNLVYGPEVSLTAETIRFEKMGPVWVLNTIVSHGFNVLAFLLGSREVVQSSEIRRQQMIAVLGAAIPPLALNVLSQFWVSLSFDPTVLGFVVTAFIMAGALYGGNFLDIVPVGRKQAIETMGDPVVMVDNERRIVDSNPAARSLVDEHGNWQGKPAADFFAPFTEQFERFSDAEDVTAEISVTSDGQKRHFDLDISPIRSPQGQVRGRVVVLREITAIKKRESELDLMRQVQSRVLRHNISNEMQTIRGINEMLANELTGRKGELAEKTVRASDALIQTSEKARTVERLLERERSPISVDLAAVVRDTVKTYRLQNPEVAFTVDVPAECVVKTIPAIETVVDNLVENATIHNDDPSPEVTVTLTKRPAPVLVVRDNGPGIPAHELDVLLSGEETQLSHGSGMGLWVVQWVVDQAGGTIKYDSGKAGTSVTVRFDQYEAGSQK</sequence>
<proteinExistence type="predicted"/>
<keyword evidence="7" id="KW-0472">Membrane</keyword>
<evidence type="ECO:0000256" key="3">
    <source>
        <dbReference type="ARBA" id="ARBA00022679"/>
    </source>
</evidence>
<evidence type="ECO:0000256" key="5">
    <source>
        <dbReference type="ARBA" id="ARBA00022777"/>
    </source>
</evidence>
<feature type="transmembrane region" description="Helical" evidence="7">
    <location>
        <begin position="178"/>
        <end position="200"/>
    </location>
</feature>
<keyword evidence="7" id="KW-0812">Transmembrane</keyword>
<dbReference type="Pfam" id="PF16927">
    <property type="entry name" value="HisKA_7TM"/>
    <property type="match status" value="1"/>
</dbReference>
<dbReference type="PRINTS" id="PR00344">
    <property type="entry name" value="BCTRLSENSOR"/>
</dbReference>
<feature type="transmembrane region" description="Helical" evidence="7">
    <location>
        <begin position="206"/>
        <end position="226"/>
    </location>
</feature>
<feature type="transmembrane region" description="Helical" evidence="7">
    <location>
        <begin position="143"/>
        <end position="162"/>
    </location>
</feature>
<dbReference type="InterPro" id="IPR050980">
    <property type="entry name" value="2C_sensor_his_kinase"/>
</dbReference>
<dbReference type="InterPro" id="IPR013656">
    <property type="entry name" value="PAS_4"/>
</dbReference>
<dbReference type="EMBL" id="JBHSZI010000001">
    <property type="protein sequence ID" value="MFC7059597.1"/>
    <property type="molecule type" value="Genomic_DNA"/>
</dbReference>
<dbReference type="InterPro" id="IPR005467">
    <property type="entry name" value="His_kinase_dom"/>
</dbReference>
<dbReference type="Gene3D" id="3.30.565.10">
    <property type="entry name" value="Histidine kinase-like ATPase, C-terminal domain"/>
    <property type="match status" value="1"/>
</dbReference>
<evidence type="ECO:0000256" key="2">
    <source>
        <dbReference type="ARBA" id="ARBA00012438"/>
    </source>
</evidence>
<dbReference type="InterPro" id="IPR003594">
    <property type="entry name" value="HATPase_dom"/>
</dbReference>
<feature type="transmembrane region" description="Helical" evidence="7">
    <location>
        <begin position="35"/>
        <end position="58"/>
    </location>
</feature>
<evidence type="ECO:0000313" key="10">
    <source>
        <dbReference type="EMBL" id="MFC7059597.1"/>
    </source>
</evidence>